<dbReference type="CDD" id="cd09917">
    <property type="entry name" value="F-box_SF"/>
    <property type="match status" value="1"/>
</dbReference>
<dbReference type="InterPro" id="IPR001810">
    <property type="entry name" value="F-box_dom"/>
</dbReference>
<dbReference type="InterPro" id="IPR036047">
    <property type="entry name" value="F-box-like_dom_sf"/>
</dbReference>
<accession>A0A8H5WU14</accession>
<gene>
    <name evidence="2" type="ORF">FHETE_4752</name>
</gene>
<proteinExistence type="predicted"/>
<organism evidence="2 3">
    <name type="scientific">Fusarium heterosporum</name>
    <dbReference type="NCBI Taxonomy" id="42747"/>
    <lineage>
        <taxon>Eukaryota</taxon>
        <taxon>Fungi</taxon>
        <taxon>Dikarya</taxon>
        <taxon>Ascomycota</taxon>
        <taxon>Pezizomycotina</taxon>
        <taxon>Sordariomycetes</taxon>
        <taxon>Hypocreomycetidae</taxon>
        <taxon>Hypocreales</taxon>
        <taxon>Nectriaceae</taxon>
        <taxon>Fusarium</taxon>
        <taxon>Fusarium heterosporum species complex</taxon>
    </lineage>
</organism>
<dbReference type="AlphaFoldDB" id="A0A8H5WU14"/>
<dbReference type="EMBL" id="JAAGWQ010000079">
    <property type="protein sequence ID" value="KAF5670069.1"/>
    <property type="molecule type" value="Genomic_DNA"/>
</dbReference>
<sequence length="439" mass="49731">MASLGHMPYEILYQIFHSCSPQELCCLTYTCKRLELVAGTCLWSEIELHGDGYHELSSELSEPLPHKSRKPFYRSSKKTGWQSDISKRAERLFTLLQTLHARNEDRLIELTGRVRRLCTVIEPNLHPKQDEVLNLTSVWNLLPYFKNLESLELHGDFDTIKSSNVVSEIVAPPLTKLRFAKLFAYIPRHVATYILKSGTILERLELGILDEPISCEAGIDAEDDQNRDRWDANARGVIPRPLGDFYPQSPLSFPKLKHLYLCQPCNAHEDYYGQSDAWSMGSELASLESWKRVLLSSGQTLETLVLEQRPGAGVEENEGFSEEEFLNSGVTGAGSRVLVETLADTLLEETTFCKLKRVYLYGLVANPKLRKGLPQDTPADWLIQGLGERRISCEARRGKWCLFDQDTGKASWAKWDGDGTSNIYDGYMGICQYTLLAKD</sequence>
<reference evidence="2 3" key="1">
    <citation type="submission" date="2020-05" db="EMBL/GenBank/DDBJ databases">
        <title>Identification and distribution of gene clusters putatively required for synthesis of sphingolipid metabolism inhibitors in phylogenetically diverse species of the filamentous fungus Fusarium.</title>
        <authorList>
            <person name="Kim H.-S."/>
            <person name="Busman M."/>
            <person name="Brown D.W."/>
            <person name="Divon H."/>
            <person name="Uhlig S."/>
            <person name="Proctor R.H."/>
        </authorList>
    </citation>
    <scope>NUCLEOTIDE SEQUENCE [LARGE SCALE GENOMIC DNA]</scope>
    <source>
        <strain evidence="2 3">NRRL 20693</strain>
    </source>
</reference>
<dbReference type="Proteomes" id="UP000567885">
    <property type="component" value="Unassembled WGS sequence"/>
</dbReference>
<evidence type="ECO:0000313" key="2">
    <source>
        <dbReference type="EMBL" id="KAF5670069.1"/>
    </source>
</evidence>
<dbReference type="OrthoDB" id="3927840at2759"/>
<name>A0A8H5WU14_FUSHE</name>
<feature type="domain" description="F-box" evidence="1">
    <location>
        <begin position="1"/>
        <end position="46"/>
    </location>
</feature>
<comment type="caution">
    <text evidence="2">The sequence shown here is derived from an EMBL/GenBank/DDBJ whole genome shotgun (WGS) entry which is preliminary data.</text>
</comment>
<keyword evidence="3" id="KW-1185">Reference proteome</keyword>
<dbReference type="Pfam" id="PF12937">
    <property type="entry name" value="F-box-like"/>
    <property type="match status" value="1"/>
</dbReference>
<protein>
    <recommendedName>
        <fullName evidence="1">F-box domain-containing protein</fullName>
    </recommendedName>
</protein>
<evidence type="ECO:0000313" key="3">
    <source>
        <dbReference type="Proteomes" id="UP000567885"/>
    </source>
</evidence>
<evidence type="ECO:0000259" key="1">
    <source>
        <dbReference type="PROSITE" id="PS50181"/>
    </source>
</evidence>
<dbReference type="SUPFAM" id="SSF81383">
    <property type="entry name" value="F-box domain"/>
    <property type="match status" value="1"/>
</dbReference>
<dbReference type="PROSITE" id="PS50181">
    <property type="entry name" value="FBOX"/>
    <property type="match status" value="1"/>
</dbReference>